<name>A0A1E3XDS5_9BACT</name>
<organism evidence="1 2">
    <name type="scientific">Candidatus Scalindua rubra</name>
    <dbReference type="NCBI Taxonomy" id="1872076"/>
    <lineage>
        <taxon>Bacteria</taxon>
        <taxon>Pseudomonadati</taxon>
        <taxon>Planctomycetota</taxon>
        <taxon>Candidatus Brocadiia</taxon>
        <taxon>Candidatus Brocadiales</taxon>
        <taxon>Candidatus Scalinduaceae</taxon>
        <taxon>Candidatus Scalindua</taxon>
    </lineage>
</organism>
<dbReference type="PANTHER" id="PTHR42866:SF1">
    <property type="entry name" value="SPORE COAT POLYSACCHARIDE BIOSYNTHESIS PROTEIN SPSF"/>
    <property type="match status" value="1"/>
</dbReference>
<accession>A0A1E3XDS5</accession>
<dbReference type="Gene3D" id="3.90.550.10">
    <property type="entry name" value="Spore Coat Polysaccharide Biosynthesis Protein SpsA, Chain A"/>
    <property type="match status" value="1"/>
</dbReference>
<proteinExistence type="predicted"/>
<gene>
    <name evidence="1" type="primary">kdsB</name>
    <name evidence="1" type="ORF">SCARUB_01105</name>
</gene>
<evidence type="ECO:0000313" key="2">
    <source>
        <dbReference type="Proteomes" id="UP000094056"/>
    </source>
</evidence>
<dbReference type="SUPFAM" id="SSF53448">
    <property type="entry name" value="Nucleotide-diphospho-sugar transferases"/>
    <property type="match status" value="1"/>
</dbReference>
<dbReference type="AlphaFoldDB" id="A0A1E3XDS5"/>
<dbReference type="EMBL" id="MAYW01000020">
    <property type="protein sequence ID" value="ODS33748.1"/>
    <property type="molecule type" value="Genomic_DNA"/>
</dbReference>
<keyword evidence="1" id="KW-0808">Transferase</keyword>
<dbReference type="InterPro" id="IPR029044">
    <property type="entry name" value="Nucleotide-diphossugar_trans"/>
</dbReference>
<evidence type="ECO:0000313" key="1">
    <source>
        <dbReference type="EMBL" id="ODS33748.1"/>
    </source>
</evidence>
<protein>
    <submittedName>
        <fullName evidence="1">3-deoxy-manno-octulosonate cytidylyltransferase</fullName>
        <ecNumber evidence="1">2.7.7.38</ecNumber>
    </submittedName>
</protein>
<dbReference type="GO" id="GO:0005829">
    <property type="term" value="C:cytosol"/>
    <property type="evidence" value="ECO:0007669"/>
    <property type="project" value="TreeGrafter"/>
</dbReference>
<reference evidence="1 2" key="1">
    <citation type="submission" date="2016-07" db="EMBL/GenBank/DDBJ databases">
        <title>Draft genome of Scalindua rubra, obtained from a brine-seawater interface in the Red Sea, sheds light on salt adaptation in anammox bacteria.</title>
        <authorList>
            <person name="Speth D.R."/>
            <person name="Lagkouvardos I."/>
            <person name="Wang Y."/>
            <person name="Qian P.-Y."/>
            <person name="Dutilh B.E."/>
            <person name="Jetten M.S."/>
        </authorList>
    </citation>
    <scope>NUCLEOTIDE SEQUENCE [LARGE SCALE GENOMIC DNA]</scope>
    <source>
        <strain evidence="1">BSI-1</strain>
    </source>
</reference>
<dbReference type="Pfam" id="PF02348">
    <property type="entry name" value="CTP_transf_3"/>
    <property type="match status" value="1"/>
</dbReference>
<dbReference type="EC" id="2.7.7.38" evidence="1"/>
<dbReference type="Proteomes" id="UP000094056">
    <property type="component" value="Unassembled WGS sequence"/>
</dbReference>
<sequence>MIGAFIVARIGSTRLPGKNMMILLGKPMIELMVERVKSSRMIDKVVIAISTDPTDGPLENLAKELDIGIYRGSLENVMERVSKAAEVYNCDTIIELLGDNPLVHCDLIDDVVRFYLDGKYDYAATVTNEYPVSKTDPGIKLFTLGVRVQVYSRKTAEKYVDYPEYFNIEDKGTTAYIFEHPETFKIGYFEAKAKWSFMNRCNLNFAINYYKNFNLIRTIFEKNYPEDKNFTLEKVYEQLDKDKYLYLLMGNE</sequence>
<dbReference type="GO" id="GO:0008690">
    <property type="term" value="F:3-deoxy-manno-octulosonate cytidylyltransferase activity"/>
    <property type="evidence" value="ECO:0007669"/>
    <property type="project" value="UniProtKB-EC"/>
</dbReference>
<comment type="caution">
    <text evidence="1">The sequence shown here is derived from an EMBL/GenBank/DDBJ whole genome shotgun (WGS) entry which is preliminary data.</text>
</comment>
<keyword evidence="1" id="KW-0548">Nucleotidyltransferase</keyword>
<dbReference type="InterPro" id="IPR003329">
    <property type="entry name" value="Cytidylyl_trans"/>
</dbReference>
<dbReference type="PANTHER" id="PTHR42866">
    <property type="entry name" value="3-DEOXY-MANNO-OCTULOSONATE CYTIDYLYLTRANSFERASE"/>
    <property type="match status" value="1"/>
</dbReference>